<dbReference type="RefSeq" id="WP_263229075.1">
    <property type="nucleotide sequence ID" value="NZ_CP106793.1"/>
</dbReference>
<keyword evidence="7" id="KW-1185">Reference proteome</keyword>
<name>A0ABY6DX06_9ACTN</name>
<evidence type="ECO:0000256" key="2">
    <source>
        <dbReference type="ARBA" id="ARBA00023002"/>
    </source>
</evidence>
<dbReference type="Pfam" id="PF21761">
    <property type="entry name" value="RedAm-like_C"/>
    <property type="match status" value="1"/>
</dbReference>
<keyword evidence="3" id="KW-0732">Signal</keyword>
<gene>
    <name evidence="6" type="ORF">N8I84_09250</name>
</gene>
<dbReference type="InterPro" id="IPR015815">
    <property type="entry name" value="HIBADH-related"/>
</dbReference>
<dbReference type="Gene3D" id="1.10.1040.10">
    <property type="entry name" value="N-(1-d-carboxylethyl)-l-norvaline Dehydrogenase, domain 2"/>
    <property type="match status" value="1"/>
</dbReference>
<evidence type="ECO:0000313" key="6">
    <source>
        <dbReference type="EMBL" id="UXY18884.1"/>
    </source>
</evidence>
<dbReference type="Gene3D" id="3.40.50.720">
    <property type="entry name" value="NAD(P)-binding Rossmann-like Domain"/>
    <property type="match status" value="1"/>
</dbReference>
<sequence length="301" mass="30342">MTNSSTRASVSVLGLGPMGRALASAFLTAGHPLTVWNRTPGRAGDLPERGATVASSAEDAVRAGEVVVVCLLDYDAVRAVLPATGWAGRTLVNLSSGEPAQARALAGWAAGWGIRYLDGAILTPTPAIGTPAAAVLYSGARDAYDAVREAMTALGGTGRHLDADPGRAAAYEVALLDLFATSVHGAAHAFALASAEGVAPGDLAPFAVGISDLLSEMIPRWAEQLRTGRFPGERSTVASAGATLTRLVQAASAHGLDTGALAAAKRTADRAVAAGHGRDGLARLVAATAATRGVPAPPSRD</sequence>
<accession>A0ABY6DX06</accession>
<dbReference type="EMBL" id="CP106793">
    <property type="protein sequence ID" value="UXY18884.1"/>
    <property type="molecule type" value="Genomic_DNA"/>
</dbReference>
<dbReference type="Pfam" id="PF03446">
    <property type="entry name" value="NAD_binding_2"/>
    <property type="match status" value="1"/>
</dbReference>
<keyword evidence="2" id="KW-0560">Oxidoreductase</keyword>
<dbReference type="InterPro" id="IPR006115">
    <property type="entry name" value="6PGDH_NADP-bd"/>
</dbReference>
<dbReference type="InterPro" id="IPR013328">
    <property type="entry name" value="6PGD_dom2"/>
</dbReference>
<evidence type="ECO:0000256" key="1">
    <source>
        <dbReference type="ARBA" id="ARBA00009080"/>
    </source>
</evidence>
<dbReference type="InterPro" id="IPR036291">
    <property type="entry name" value="NAD(P)-bd_dom_sf"/>
</dbReference>
<dbReference type="SUPFAM" id="SSF51735">
    <property type="entry name" value="NAD(P)-binding Rossmann-fold domains"/>
    <property type="match status" value="1"/>
</dbReference>
<dbReference type="PANTHER" id="PTHR43580">
    <property type="entry name" value="OXIDOREDUCTASE GLYR1-RELATED"/>
    <property type="match status" value="1"/>
</dbReference>
<comment type="similarity">
    <text evidence="1">Belongs to the HIBADH-related family.</text>
</comment>
<feature type="domain" description="NADPH-dependent reductive aminase-like C-terminal" evidence="5">
    <location>
        <begin position="164"/>
        <end position="287"/>
    </location>
</feature>
<feature type="signal peptide" evidence="3">
    <location>
        <begin position="1"/>
        <end position="23"/>
    </location>
</feature>
<evidence type="ECO:0000259" key="4">
    <source>
        <dbReference type="Pfam" id="PF03446"/>
    </source>
</evidence>
<proteinExistence type="inferred from homology"/>
<protein>
    <submittedName>
        <fullName evidence="6">NAD(P)-binding domain-containing protein</fullName>
    </submittedName>
</protein>
<feature type="chain" id="PRO_5045465356" evidence="3">
    <location>
        <begin position="24"/>
        <end position="301"/>
    </location>
</feature>
<dbReference type="Proteomes" id="UP001061298">
    <property type="component" value="Chromosome"/>
</dbReference>
<dbReference type="PIRSF" id="PIRSF000103">
    <property type="entry name" value="HIBADH"/>
    <property type="match status" value="1"/>
</dbReference>
<evidence type="ECO:0000259" key="5">
    <source>
        <dbReference type="Pfam" id="PF21761"/>
    </source>
</evidence>
<feature type="domain" description="6-phosphogluconate dehydrogenase NADP-binding" evidence="4">
    <location>
        <begin position="10"/>
        <end position="156"/>
    </location>
</feature>
<evidence type="ECO:0000313" key="7">
    <source>
        <dbReference type="Proteomes" id="UP001061298"/>
    </source>
</evidence>
<organism evidence="6 7">
    <name type="scientific">Streptomyces cynarae</name>
    <dbReference type="NCBI Taxonomy" id="2981134"/>
    <lineage>
        <taxon>Bacteria</taxon>
        <taxon>Bacillati</taxon>
        <taxon>Actinomycetota</taxon>
        <taxon>Actinomycetes</taxon>
        <taxon>Kitasatosporales</taxon>
        <taxon>Streptomycetaceae</taxon>
        <taxon>Streptomyces</taxon>
    </lineage>
</organism>
<dbReference type="PANTHER" id="PTHR43580:SF2">
    <property type="entry name" value="CYTOKINE-LIKE NUCLEAR FACTOR N-PAC"/>
    <property type="match status" value="1"/>
</dbReference>
<reference evidence="6" key="1">
    <citation type="submission" date="2022-10" db="EMBL/GenBank/DDBJ databases">
        <authorList>
            <person name="Mo P."/>
        </authorList>
    </citation>
    <scope>NUCLEOTIDE SEQUENCE</scope>
    <source>
        <strain evidence="6">HUAS 13-4</strain>
    </source>
</reference>
<dbReference type="InterPro" id="IPR048666">
    <property type="entry name" value="RedAm-like_C"/>
</dbReference>
<dbReference type="InterPro" id="IPR051265">
    <property type="entry name" value="HIBADH-related_NP60_sf"/>
</dbReference>
<evidence type="ECO:0000256" key="3">
    <source>
        <dbReference type="SAM" id="SignalP"/>
    </source>
</evidence>